<dbReference type="AlphaFoldDB" id="A0AAV2SD06"/>
<keyword evidence="2" id="KW-1185">Reference proteome</keyword>
<sequence>TSSPSSHIYCTPPSYTRFKMQVLRTILWVCLCLVAAFRSSEARPQILESIGEGIGAVFEGIGEGIGEAFEGIGEFVGSITRSRGPTNRGITSGAGIGLPASPQPTFQQGLDNIVGVRVE</sequence>
<proteinExistence type="predicted"/>
<evidence type="ECO:0000313" key="2">
    <source>
        <dbReference type="Proteomes" id="UP001497623"/>
    </source>
</evidence>
<evidence type="ECO:0000313" key="1">
    <source>
        <dbReference type="EMBL" id="CAL4185097.1"/>
    </source>
</evidence>
<comment type="caution">
    <text evidence="1">The sequence shown here is derived from an EMBL/GenBank/DDBJ whole genome shotgun (WGS) entry which is preliminary data.</text>
</comment>
<gene>
    <name evidence="1" type="ORF">MNOR_LOCUS35912</name>
</gene>
<dbReference type="Proteomes" id="UP001497623">
    <property type="component" value="Unassembled WGS sequence"/>
</dbReference>
<reference evidence="1 2" key="1">
    <citation type="submission" date="2024-05" db="EMBL/GenBank/DDBJ databases">
        <authorList>
            <person name="Wallberg A."/>
        </authorList>
    </citation>
    <scope>NUCLEOTIDE SEQUENCE [LARGE SCALE GENOMIC DNA]</scope>
</reference>
<dbReference type="EMBL" id="CAXKWB010062278">
    <property type="protein sequence ID" value="CAL4185097.1"/>
    <property type="molecule type" value="Genomic_DNA"/>
</dbReference>
<name>A0AAV2SD06_MEGNR</name>
<accession>A0AAV2SD06</accession>
<protein>
    <submittedName>
        <fullName evidence="1">Uncharacterized protein</fullName>
    </submittedName>
</protein>
<organism evidence="1 2">
    <name type="scientific">Meganyctiphanes norvegica</name>
    <name type="common">Northern krill</name>
    <name type="synonym">Thysanopoda norvegica</name>
    <dbReference type="NCBI Taxonomy" id="48144"/>
    <lineage>
        <taxon>Eukaryota</taxon>
        <taxon>Metazoa</taxon>
        <taxon>Ecdysozoa</taxon>
        <taxon>Arthropoda</taxon>
        <taxon>Crustacea</taxon>
        <taxon>Multicrustacea</taxon>
        <taxon>Malacostraca</taxon>
        <taxon>Eumalacostraca</taxon>
        <taxon>Eucarida</taxon>
        <taxon>Euphausiacea</taxon>
        <taxon>Euphausiidae</taxon>
        <taxon>Meganyctiphanes</taxon>
    </lineage>
</organism>
<feature type="non-terminal residue" evidence="1">
    <location>
        <position position="1"/>
    </location>
</feature>